<dbReference type="Proteomes" id="UP000005317">
    <property type="component" value="Unassembled WGS sequence"/>
</dbReference>
<accession>A0A656HE49</accession>
<dbReference type="OrthoDB" id="5622719at2"/>
<keyword evidence="3" id="KW-1185">Reference proteome</keyword>
<dbReference type="EMBL" id="JH651384">
    <property type="protein sequence ID" value="EIJ33700.1"/>
    <property type="molecule type" value="Genomic_DNA"/>
</dbReference>
<feature type="chain" id="PRO_5024912144" description="Lipoprotein" evidence="1">
    <location>
        <begin position="26"/>
        <end position="264"/>
    </location>
</feature>
<feature type="signal peptide" evidence="1">
    <location>
        <begin position="1"/>
        <end position="25"/>
    </location>
</feature>
<name>A0A656HE49_THINJ</name>
<sequence precursor="true">MCKASHFLRGCVIACASLLPLSGCAADAPSVSPLTAAAPANLPALDFASMWQPGWQCGQETPVSRTLVQSLLDKKALYGYALNGIPLPMLLGKDPQQLGSILFVQYQGSWHAWPIAEGGEVLAAYSTPAFNRVMLFATGGRQGPGNHYVVLHGKHQLGEFGCSSISLPAELDRPDWGQQYPAIQAFNMDETGRGLLFTTSTAQSVGADLPQRYQYSTHDWGRSWSEAGQTQATNANMTGIFQPISEIPPPPWFVHGLLASDETP</sequence>
<evidence type="ECO:0000313" key="2">
    <source>
        <dbReference type="EMBL" id="EIJ33700.1"/>
    </source>
</evidence>
<keyword evidence="1" id="KW-0732">Signal</keyword>
<evidence type="ECO:0000256" key="1">
    <source>
        <dbReference type="SAM" id="SignalP"/>
    </source>
</evidence>
<protein>
    <recommendedName>
        <fullName evidence="4">Lipoprotein</fullName>
    </recommendedName>
</protein>
<proteinExistence type="predicted"/>
<evidence type="ECO:0008006" key="4">
    <source>
        <dbReference type="Google" id="ProtNLM"/>
    </source>
</evidence>
<gene>
    <name evidence="2" type="ORF">Thini_1079</name>
</gene>
<dbReference type="RefSeq" id="WP_002707649.1">
    <property type="nucleotide sequence ID" value="NZ_JH651384.1"/>
</dbReference>
<organism evidence="2 3">
    <name type="scientific">Thiothrix nivea (strain ATCC 35100 / DSM 5205 / JP2)</name>
    <dbReference type="NCBI Taxonomy" id="870187"/>
    <lineage>
        <taxon>Bacteria</taxon>
        <taxon>Pseudomonadati</taxon>
        <taxon>Pseudomonadota</taxon>
        <taxon>Gammaproteobacteria</taxon>
        <taxon>Thiotrichales</taxon>
        <taxon>Thiotrichaceae</taxon>
        <taxon>Thiothrix</taxon>
    </lineage>
</organism>
<reference evidence="3" key="1">
    <citation type="journal article" date="2011" name="Stand. Genomic Sci.">
        <title>Genome sequence of the filamentous, gliding Thiothrix nivea neotype strain (JP2(T)).</title>
        <authorList>
            <person name="Lapidus A."/>
            <person name="Nolan M."/>
            <person name="Lucas S."/>
            <person name="Glavina Del Rio T."/>
            <person name="Tice H."/>
            <person name="Cheng J.F."/>
            <person name="Tapia R."/>
            <person name="Han C."/>
            <person name="Goodwin L."/>
            <person name="Pitluck S."/>
            <person name="Liolios K."/>
            <person name="Pagani I."/>
            <person name="Ivanova N."/>
            <person name="Huntemann M."/>
            <person name="Mavromatis K."/>
            <person name="Mikhailova N."/>
            <person name="Pati A."/>
            <person name="Chen A."/>
            <person name="Palaniappan K."/>
            <person name="Land M."/>
            <person name="Brambilla E.M."/>
            <person name="Rohde M."/>
            <person name="Abt B."/>
            <person name="Verbarg S."/>
            <person name="Goker M."/>
            <person name="Bristow J."/>
            <person name="Eisen J.A."/>
            <person name="Markowitz V."/>
            <person name="Hugenholtz P."/>
            <person name="Kyrpides N.C."/>
            <person name="Klenk H.P."/>
            <person name="Woyke T."/>
        </authorList>
    </citation>
    <scope>NUCLEOTIDE SEQUENCE [LARGE SCALE GENOMIC DNA]</scope>
    <source>
        <strain evidence="3">ATCC 35100 / DSM 5205 / JP2</strain>
    </source>
</reference>
<evidence type="ECO:0000313" key="3">
    <source>
        <dbReference type="Proteomes" id="UP000005317"/>
    </source>
</evidence>
<dbReference type="AlphaFoldDB" id="A0A656HE49"/>